<comment type="caution">
    <text evidence="2">The sequence shown here is derived from an EMBL/GenBank/DDBJ whole genome shotgun (WGS) entry which is preliminary data.</text>
</comment>
<evidence type="ECO:0000313" key="3">
    <source>
        <dbReference type="Proteomes" id="UP000630718"/>
    </source>
</evidence>
<organism evidence="2 3">
    <name type="scientific">Streptomyces fumanus</name>
    <dbReference type="NCBI Taxonomy" id="67302"/>
    <lineage>
        <taxon>Bacteria</taxon>
        <taxon>Bacillati</taxon>
        <taxon>Actinomycetota</taxon>
        <taxon>Actinomycetes</taxon>
        <taxon>Kitasatosporales</taxon>
        <taxon>Streptomycetaceae</taxon>
        <taxon>Streptomyces</taxon>
    </lineage>
</organism>
<dbReference type="Proteomes" id="UP000630718">
    <property type="component" value="Unassembled WGS sequence"/>
</dbReference>
<feature type="region of interest" description="Disordered" evidence="1">
    <location>
        <begin position="1"/>
        <end position="28"/>
    </location>
</feature>
<gene>
    <name evidence="2" type="ORF">GCM10018772_32670</name>
</gene>
<feature type="compositionally biased region" description="Basic and acidic residues" evidence="1">
    <location>
        <begin position="66"/>
        <end position="82"/>
    </location>
</feature>
<dbReference type="AlphaFoldDB" id="A0A919AFQ1"/>
<sequence>MVESSAASAIASISAATTGPRRAGPAGRTVSGVAGLVLPTPGSSPESCGRCPLRECRGSASHLSRSAREGGARVRPKAEAGP</sequence>
<evidence type="ECO:0000313" key="2">
    <source>
        <dbReference type="EMBL" id="GHF04893.1"/>
    </source>
</evidence>
<proteinExistence type="predicted"/>
<name>A0A919AFQ1_9ACTN</name>
<reference evidence="2" key="2">
    <citation type="submission" date="2020-09" db="EMBL/GenBank/DDBJ databases">
        <authorList>
            <person name="Sun Q."/>
            <person name="Ohkuma M."/>
        </authorList>
    </citation>
    <scope>NUCLEOTIDE SEQUENCE</scope>
    <source>
        <strain evidence="2">JCM 4477</strain>
    </source>
</reference>
<accession>A0A919AFQ1</accession>
<evidence type="ECO:0000256" key="1">
    <source>
        <dbReference type="SAM" id="MobiDB-lite"/>
    </source>
</evidence>
<reference evidence="2" key="1">
    <citation type="journal article" date="2014" name="Int. J. Syst. Evol. Microbiol.">
        <title>Complete genome sequence of Corynebacterium casei LMG S-19264T (=DSM 44701T), isolated from a smear-ripened cheese.</title>
        <authorList>
            <consortium name="US DOE Joint Genome Institute (JGI-PGF)"/>
            <person name="Walter F."/>
            <person name="Albersmeier A."/>
            <person name="Kalinowski J."/>
            <person name="Ruckert C."/>
        </authorList>
    </citation>
    <scope>NUCLEOTIDE SEQUENCE</scope>
    <source>
        <strain evidence="2">JCM 4477</strain>
    </source>
</reference>
<keyword evidence="3" id="KW-1185">Reference proteome</keyword>
<dbReference type="EMBL" id="BNBI01000006">
    <property type="protein sequence ID" value="GHF04893.1"/>
    <property type="molecule type" value="Genomic_DNA"/>
</dbReference>
<feature type="compositionally biased region" description="Low complexity" evidence="1">
    <location>
        <begin position="1"/>
        <end position="16"/>
    </location>
</feature>
<feature type="region of interest" description="Disordered" evidence="1">
    <location>
        <begin position="58"/>
        <end position="82"/>
    </location>
</feature>
<protein>
    <submittedName>
        <fullName evidence="2">Uncharacterized protein</fullName>
    </submittedName>
</protein>